<proteinExistence type="inferred from homology"/>
<dbReference type="Proteomes" id="UP000266258">
    <property type="component" value="Unassembled WGS sequence"/>
</dbReference>
<dbReference type="SMART" id="SM00487">
    <property type="entry name" value="DEXDc"/>
    <property type="match status" value="1"/>
</dbReference>
<protein>
    <recommendedName>
        <fullName evidence="3">type I site-specific deoxyribonuclease</fullName>
        <ecNumber evidence="3">3.1.21.3</ecNumber>
    </recommendedName>
</protein>
<keyword evidence="7" id="KW-0255">Endonuclease</keyword>
<evidence type="ECO:0000256" key="1">
    <source>
        <dbReference type="ARBA" id="ARBA00000851"/>
    </source>
</evidence>
<dbReference type="InterPro" id="IPR027417">
    <property type="entry name" value="P-loop_NTPase"/>
</dbReference>
<evidence type="ECO:0000313" key="12">
    <source>
        <dbReference type="EMBL" id="RIY33631.1"/>
    </source>
</evidence>
<dbReference type="CDD" id="cd18800">
    <property type="entry name" value="SF2_C_EcoR124I-like"/>
    <property type="match status" value="1"/>
</dbReference>
<dbReference type="InterPro" id="IPR007409">
    <property type="entry name" value="Restrct_endonuc_type1_HsdR_N"/>
</dbReference>
<evidence type="ECO:0000259" key="11">
    <source>
        <dbReference type="PROSITE" id="PS51192"/>
    </source>
</evidence>
<evidence type="ECO:0000256" key="3">
    <source>
        <dbReference type="ARBA" id="ARBA00012654"/>
    </source>
</evidence>
<keyword evidence="13" id="KW-1185">Reference proteome</keyword>
<evidence type="ECO:0000256" key="7">
    <source>
        <dbReference type="ARBA" id="ARBA00022759"/>
    </source>
</evidence>
<evidence type="ECO:0000256" key="10">
    <source>
        <dbReference type="ARBA" id="ARBA00023125"/>
    </source>
</evidence>
<keyword evidence="9" id="KW-0067">ATP-binding</keyword>
<dbReference type="PANTHER" id="PTHR30195:SF16">
    <property type="entry name" value="TYPE I RESTRICTION ENZYME ENDONUCLEASE SUBUNIT"/>
    <property type="match status" value="1"/>
</dbReference>
<feature type="domain" description="Helicase ATP-binding" evidence="11">
    <location>
        <begin position="349"/>
        <end position="527"/>
    </location>
</feature>
<dbReference type="InterPro" id="IPR014001">
    <property type="entry name" value="Helicase_ATP-bd"/>
</dbReference>
<evidence type="ECO:0000256" key="4">
    <source>
        <dbReference type="ARBA" id="ARBA00022722"/>
    </source>
</evidence>
<dbReference type="OrthoDB" id="9758243at2"/>
<dbReference type="InterPro" id="IPR055180">
    <property type="entry name" value="HsdR_RecA-like_helicase_dom_2"/>
</dbReference>
<evidence type="ECO:0000313" key="13">
    <source>
        <dbReference type="Proteomes" id="UP000266258"/>
    </source>
</evidence>
<evidence type="ECO:0000256" key="9">
    <source>
        <dbReference type="ARBA" id="ARBA00022840"/>
    </source>
</evidence>
<evidence type="ECO:0000256" key="8">
    <source>
        <dbReference type="ARBA" id="ARBA00022801"/>
    </source>
</evidence>
<dbReference type="EMBL" id="NRJH01000012">
    <property type="protein sequence ID" value="RIY33631.1"/>
    <property type="molecule type" value="Genomic_DNA"/>
</dbReference>
<dbReference type="Gene3D" id="3.90.1570.50">
    <property type="match status" value="1"/>
</dbReference>
<dbReference type="InterPro" id="IPR040980">
    <property type="entry name" value="SWI2_SNF2"/>
</dbReference>
<keyword evidence="4" id="KW-0540">Nuclease</keyword>
<dbReference type="GO" id="GO:0009035">
    <property type="term" value="F:type I site-specific deoxyribonuclease activity"/>
    <property type="evidence" value="ECO:0007669"/>
    <property type="project" value="UniProtKB-EC"/>
</dbReference>
<dbReference type="Pfam" id="PF04313">
    <property type="entry name" value="HSDR_N"/>
    <property type="match status" value="1"/>
</dbReference>
<accession>A0A3A1Y7Y2</accession>
<evidence type="ECO:0000256" key="2">
    <source>
        <dbReference type="ARBA" id="ARBA00008598"/>
    </source>
</evidence>
<organism evidence="12 13">
    <name type="scientific">Psittacicella melopsittaci</name>
    <dbReference type="NCBI Taxonomy" id="2028576"/>
    <lineage>
        <taxon>Bacteria</taxon>
        <taxon>Pseudomonadati</taxon>
        <taxon>Pseudomonadota</taxon>
        <taxon>Gammaproteobacteria</taxon>
        <taxon>Pasteurellales</taxon>
        <taxon>Psittacicellaceae</taxon>
        <taxon>Psittacicella</taxon>
    </lineage>
</organism>
<dbReference type="PROSITE" id="PS51192">
    <property type="entry name" value="HELICASE_ATP_BIND_1"/>
    <property type="match status" value="1"/>
</dbReference>
<evidence type="ECO:0000256" key="6">
    <source>
        <dbReference type="ARBA" id="ARBA00022747"/>
    </source>
</evidence>
<dbReference type="Pfam" id="PF22679">
    <property type="entry name" value="T1R_D3-like"/>
    <property type="match status" value="1"/>
</dbReference>
<dbReference type="PANTHER" id="PTHR30195">
    <property type="entry name" value="TYPE I SITE-SPECIFIC DEOXYRIBONUCLEASE PROTEIN SUBUNIT M AND R"/>
    <property type="match status" value="1"/>
</dbReference>
<comment type="caution">
    <text evidence="12">The sequence shown here is derived from an EMBL/GenBank/DDBJ whole genome shotgun (WGS) entry which is preliminary data.</text>
</comment>
<keyword evidence="6" id="KW-0680">Restriction system</keyword>
<reference evidence="12 13" key="1">
    <citation type="submission" date="2017-08" db="EMBL/GenBank/DDBJ databases">
        <title>Reclassification of Bisgaard taxon 37 and 44.</title>
        <authorList>
            <person name="Christensen H."/>
        </authorList>
    </citation>
    <scope>NUCLEOTIDE SEQUENCE [LARGE SCALE GENOMIC DNA]</scope>
    <source>
        <strain evidence="12 13">B96_4</strain>
    </source>
</reference>
<dbReference type="InterPro" id="IPR051268">
    <property type="entry name" value="Type-I_R_enzyme_R_subunit"/>
</dbReference>
<dbReference type="CDD" id="cd22332">
    <property type="entry name" value="HsdR_N"/>
    <property type="match status" value="1"/>
</dbReference>
<name>A0A3A1Y7Y2_9GAMM</name>
<keyword evidence="5" id="KW-0547">Nucleotide-binding</keyword>
<dbReference type="SUPFAM" id="SSF52540">
    <property type="entry name" value="P-loop containing nucleoside triphosphate hydrolases"/>
    <property type="match status" value="2"/>
</dbReference>
<dbReference type="AlphaFoldDB" id="A0A3A1Y7Y2"/>
<keyword evidence="10" id="KW-0238">DNA-binding</keyword>
<dbReference type="RefSeq" id="WP_119496453.1">
    <property type="nucleotide sequence ID" value="NZ_NRJH01000012.1"/>
</dbReference>
<dbReference type="Pfam" id="PF18766">
    <property type="entry name" value="SWI2_SNF2"/>
    <property type="match status" value="1"/>
</dbReference>
<dbReference type="GO" id="GO:0003677">
    <property type="term" value="F:DNA binding"/>
    <property type="evidence" value="ECO:0007669"/>
    <property type="project" value="UniProtKB-KW"/>
</dbReference>
<dbReference type="Gene3D" id="3.40.50.300">
    <property type="entry name" value="P-loop containing nucleotide triphosphate hydrolases"/>
    <property type="match status" value="2"/>
</dbReference>
<evidence type="ECO:0000256" key="5">
    <source>
        <dbReference type="ARBA" id="ARBA00022741"/>
    </source>
</evidence>
<gene>
    <name evidence="12" type="ORF">CJP74_01190</name>
</gene>
<keyword evidence="8" id="KW-0378">Hydrolase</keyword>
<comment type="catalytic activity">
    <reaction evidence="1">
        <text>Endonucleolytic cleavage of DNA to give random double-stranded fragments with terminal 5'-phosphates, ATP is simultaneously hydrolyzed.</text>
        <dbReference type="EC" id="3.1.21.3"/>
    </reaction>
</comment>
<sequence>MNLSENEFEKNVIDTLTSLYPYGWDFLNSKLTRESDYVSEDRLLRNLKEIIERNNRSILLQSGSAKLDDQEFKEVINEIRESIYNKENSKGFVPFNAAVFLQSSGRPTEVQITRTSDHKEHKISLILFSSDEKKPQGYRDYQPTYQIAQQVQIGNYRADLMLLIDGLPVVLFENKRKDVDINGAYSQVKRYLNEIDQKQLTIFSTIQVCAVAKENELRYFARPNTNEDIDRKYCYQWTEKNKDIKTFGDLHLKRIDLDSQKEIPASFEVPVTDVTLVLKNLFTPLNTRHMVTNHIITEKGIRPRIMLMRKYQAKAVDECISRINKMLTHLDDEGHFTQVGSDIEPIVQKTKTVVNRLGYVWHTTGAGKTVTSFKIANLIARSESKIQKVVFLVDRIDLRKQTYDNFSRFLTSSEDSLIVIDNSEGSGSRTLGEALASNQTNNITITTIQTLHKFLTSSNPEYKELADIAAEKNILFIVDEAHRSTSGDSLKEIRNILKYTAWIGFTGTPNLDDYKPEYLGTYKNTEAIFGKLVHSYTILQAIYDNNVLGFDVHFTQIDNIQQVFDPEKNTDFANFAAKEKFTFEPYEDESPDDYNKRYNEVTDKYLNLKLKHAEQSQVAKNYIKSIVAFTLENWKLFSKERKFSGMLTTTSINMAYHIFCEFRDQLAQMSEERKKALFVDNLKFTAIFSDKVDNKGDGDDKAYLKEIREHYRNTLGFNDNFHESDAMERIKRVNRKEKEDPKEYLDLIIVVDKLLTGFDAPKLHTLIVDRILSGAKLIQAYSRTNRLSNYKPYGKIINLRAPQRNKEEFLAAMKTYSGLSEDDKFDAKVIMPEQDELVIRIAKRQEDLARVNAVFSNSESPFNLPYIREYGLAGLAIPDLTSTDEGSESYKLLKELHSILRDINYLTLQAKDRPLEYNAEGKLISGYDENDPDAFYESLGLKDKETYQKGYVDPQSLIGQQLANFRASKKSENPNSPFLEEEEVEEDQIGDNLYQLNILEEENLRVTKQKVIEFIHQFIDTGLATTPTREAFIETTLKTLETLKTMDYYEIASHFKAALACVENELNSLFNSNKNFDVEELEKHFKEFFKNAQSIIEGNNSGDSLNSIVFGFQFDVFIDKVKSNPSTYPFINFDEQTIKTIEKFRKEAIYNLNNPNSDVRTFRPRISYFTDEINKSRSRFVILSDSDPVKIFENDLNRIVTAAYQIPEA</sequence>
<dbReference type="GO" id="GO:0005524">
    <property type="term" value="F:ATP binding"/>
    <property type="evidence" value="ECO:0007669"/>
    <property type="project" value="UniProtKB-KW"/>
</dbReference>
<dbReference type="GO" id="GO:0009307">
    <property type="term" value="P:DNA restriction-modification system"/>
    <property type="evidence" value="ECO:0007669"/>
    <property type="project" value="UniProtKB-KW"/>
</dbReference>
<dbReference type="EC" id="3.1.21.3" evidence="3"/>
<comment type="similarity">
    <text evidence="2">Belongs to the HsdR family.</text>
</comment>